<dbReference type="EMBL" id="AY380826">
    <property type="protein sequence ID" value="AAU11062.1"/>
    <property type="molecule type" value="Genomic_DNA"/>
</dbReference>
<accession>Q677P5</accession>
<evidence type="ECO:0000313" key="1">
    <source>
        <dbReference type="EMBL" id="AAU11062.1"/>
    </source>
</evidence>
<dbReference type="GeneID" id="2978968"/>
<sequence>MTRIKRYLPFKSSLILTCTTLTFKKLIPKLSSTMLHIVIDILN</sequence>
<proteinExistence type="predicted"/>
<keyword evidence="2" id="KW-1185">Reference proteome</keyword>
<protein>
    <submittedName>
        <fullName evidence="1">Uncharacterized protein</fullName>
    </submittedName>
</protein>
<dbReference type="RefSeq" id="YP_073723.1">
    <property type="nucleotide sequence ID" value="NC_005902.1"/>
</dbReference>
<evidence type="ECO:0000313" key="2">
    <source>
        <dbReference type="Proteomes" id="UP000106699"/>
    </source>
</evidence>
<reference evidence="1 2" key="1">
    <citation type="journal article" date="2004" name="J. Virol.">
        <title>Complete genome sequence of lymphocystis disease virus isolated from China.</title>
        <authorList>
            <person name="Zhang Q.Y."/>
            <person name="Xiao F."/>
            <person name="Xie J."/>
            <person name="Li Z.Q."/>
            <person name="Gui J.F."/>
        </authorList>
    </citation>
    <scope>NUCLEOTIDE SEQUENCE [LARGE SCALE GENOMIC DNA]</scope>
</reference>
<name>Q677P5_9VIRU</name>
<dbReference type="KEGG" id="vg:2978968"/>
<organism evidence="1 2">
    <name type="scientific">lymphocystis disease virus-China</name>
    <dbReference type="NCBI Taxonomy" id="256729"/>
    <lineage>
        <taxon>Viruses</taxon>
        <taxon>Varidnaviria</taxon>
        <taxon>Bamfordvirae</taxon>
        <taxon>Nucleocytoviricota</taxon>
        <taxon>Megaviricetes</taxon>
        <taxon>Pimascovirales</taxon>
        <taxon>Pimascovirales incertae sedis</taxon>
        <taxon>Iridoviridae</taxon>
        <taxon>Alphairidovirinae</taxon>
        <taxon>Lymphocystivirus</taxon>
        <taxon>Lymphocystivirus paralichthys1</taxon>
        <taxon>Lymphocystis disease virus 2</taxon>
    </lineage>
</organism>
<dbReference type="Proteomes" id="UP000106699">
    <property type="component" value="Segment"/>
</dbReference>